<dbReference type="InterPro" id="IPR009075">
    <property type="entry name" value="AcylCo_DH/oxidase_C"/>
</dbReference>
<keyword evidence="5" id="KW-0560">Oxidoreductase</keyword>
<reference evidence="8 9" key="1">
    <citation type="journal article" date="2016" name="Int. J. Syst. Evol. Microbiol.">
        <title>Oceanobacillus halophilus sp. nov., a novel moderately halophilic bacterium from a hypersaline lake.</title>
        <authorList>
            <person name="Amoozegar M.A."/>
            <person name="Bagheri M."/>
            <person name="Makhdoumi A."/>
            <person name="Nikou M.M."/>
            <person name="Fazeli S.A.S."/>
            <person name="Schumann P."/>
            <person name="Sproer C."/>
            <person name="Sanchez-Porro C."/>
            <person name="Ventosa A."/>
        </authorList>
    </citation>
    <scope>NUCLEOTIDE SEQUENCE [LARGE SCALE GENOMIC DNA]</scope>
    <source>
        <strain evidence="8 9">DSM 23996</strain>
    </source>
</reference>
<dbReference type="SUPFAM" id="SSF56645">
    <property type="entry name" value="Acyl-CoA dehydrogenase NM domain-like"/>
    <property type="match status" value="1"/>
</dbReference>
<evidence type="ECO:0000259" key="7">
    <source>
        <dbReference type="Pfam" id="PF02771"/>
    </source>
</evidence>
<protein>
    <submittedName>
        <fullName evidence="8">Acyl-CoA dehydrogenase</fullName>
    </submittedName>
</protein>
<dbReference type="Gene3D" id="2.40.110.10">
    <property type="entry name" value="Butyryl-CoA Dehydrogenase, subunit A, domain 2"/>
    <property type="match status" value="1"/>
</dbReference>
<evidence type="ECO:0000313" key="9">
    <source>
        <dbReference type="Proteomes" id="UP000269301"/>
    </source>
</evidence>
<evidence type="ECO:0000256" key="3">
    <source>
        <dbReference type="ARBA" id="ARBA00022630"/>
    </source>
</evidence>
<evidence type="ECO:0000256" key="4">
    <source>
        <dbReference type="ARBA" id="ARBA00022827"/>
    </source>
</evidence>
<dbReference type="Pfam" id="PF02771">
    <property type="entry name" value="Acyl-CoA_dh_N"/>
    <property type="match status" value="1"/>
</dbReference>
<accession>A0A494ZV35</accession>
<dbReference type="GO" id="GO:0003995">
    <property type="term" value="F:acyl-CoA dehydrogenase activity"/>
    <property type="evidence" value="ECO:0007669"/>
    <property type="project" value="TreeGrafter"/>
</dbReference>
<keyword evidence="4" id="KW-0274">FAD</keyword>
<keyword evidence="9" id="KW-1185">Reference proteome</keyword>
<evidence type="ECO:0000259" key="6">
    <source>
        <dbReference type="Pfam" id="PF00441"/>
    </source>
</evidence>
<dbReference type="Pfam" id="PF00441">
    <property type="entry name" value="Acyl-CoA_dh_1"/>
    <property type="match status" value="1"/>
</dbReference>
<dbReference type="RefSeq" id="WP_121205704.1">
    <property type="nucleotide sequence ID" value="NZ_RBZP01000020.1"/>
</dbReference>
<proteinExistence type="inferred from homology"/>
<feature type="domain" description="Acyl-CoA dehydrogenase/oxidase N-terminal" evidence="7">
    <location>
        <begin position="6"/>
        <end position="117"/>
    </location>
</feature>
<dbReference type="PANTHER" id="PTHR43884:SF20">
    <property type="entry name" value="ACYL-COA DEHYDROGENASE FADE28"/>
    <property type="match status" value="1"/>
</dbReference>
<evidence type="ECO:0000313" key="8">
    <source>
        <dbReference type="EMBL" id="RKQ29987.1"/>
    </source>
</evidence>
<evidence type="ECO:0000256" key="1">
    <source>
        <dbReference type="ARBA" id="ARBA00001974"/>
    </source>
</evidence>
<keyword evidence="3" id="KW-0285">Flavoprotein</keyword>
<dbReference type="InterPro" id="IPR036250">
    <property type="entry name" value="AcylCo_DH-like_C"/>
</dbReference>
<dbReference type="Proteomes" id="UP000269301">
    <property type="component" value="Unassembled WGS sequence"/>
</dbReference>
<dbReference type="OrthoDB" id="7328575at2"/>
<comment type="similarity">
    <text evidence="2">Belongs to the acyl-CoA dehydrogenase family.</text>
</comment>
<name>A0A494ZV35_9BACI</name>
<organism evidence="8 9">
    <name type="scientific">Oceanobacillus halophilus</name>
    <dbReference type="NCBI Taxonomy" id="930130"/>
    <lineage>
        <taxon>Bacteria</taxon>
        <taxon>Bacillati</taxon>
        <taxon>Bacillota</taxon>
        <taxon>Bacilli</taxon>
        <taxon>Bacillales</taxon>
        <taxon>Bacillaceae</taxon>
        <taxon>Oceanobacillus</taxon>
    </lineage>
</organism>
<sequence length="389" mass="43474">MDFSLNEEQEMFRNYVRKCLNEAGQTMVAREFTCGNTSEFIKLQKKLAELGCTGITISEEYGGLGLGALDLVPVLEEFGRAVLPGAYLETMAFVVPLLEKYGTREQKETYLPEIAAGTRSFSIAWVEPNKSYDPDVIECQAVTKGSSLVINGVKTLVPDGNQVESLLLIVRTDEGGNGDGLSLVLIDVNEVTDMKTLSSMDETRNVTEITLENVEVPMARVIGEVNQGWNVLKEGLLYLHAATSSMLVGSMDHIVEMSSEYAKIREQFGQPIGRFQAIKHRIVDMKLDLETARSLSHYANWALDTNQQDKEAAIYSARTFATEANIRLASHNIQNHGGIGFTMEMDCHLFLKRARFYENYMGSISQFREDVSKGLGWSYEKPRFQLTSK</sequence>
<dbReference type="InterPro" id="IPR009100">
    <property type="entry name" value="AcylCoA_DH/oxidase_NM_dom_sf"/>
</dbReference>
<dbReference type="Gene3D" id="1.10.540.10">
    <property type="entry name" value="Acyl-CoA dehydrogenase/oxidase, N-terminal domain"/>
    <property type="match status" value="1"/>
</dbReference>
<comment type="cofactor">
    <cofactor evidence="1">
        <name>FAD</name>
        <dbReference type="ChEBI" id="CHEBI:57692"/>
    </cofactor>
</comment>
<dbReference type="InterPro" id="IPR046373">
    <property type="entry name" value="Acyl-CoA_Oxase/DH_mid-dom_sf"/>
</dbReference>
<feature type="domain" description="Acyl-CoA dehydrogenase/oxidase C-terminal" evidence="6">
    <location>
        <begin position="226"/>
        <end position="374"/>
    </location>
</feature>
<dbReference type="CDD" id="cd00567">
    <property type="entry name" value="ACAD"/>
    <property type="match status" value="1"/>
</dbReference>
<dbReference type="Gene3D" id="1.20.140.10">
    <property type="entry name" value="Butyryl-CoA Dehydrogenase, subunit A, domain 3"/>
    <property type="match status" value="1"/>
</dbReference>
<comment type="caution">
    <text evidence="8">The sequence shown here is derived from an EMBL/GenBank/DDBJ whole genome shotgun (WGS) entry which is preliminary data.</text>
</comment>
<dbReference type="PANTHER" id="PTHR43884">
    <property type="entry name" value="ACYL-COA DEHYDROGENASE"/>
    <property type="match status" value="1"/>
</dbReference>
<dbReference type="GO" id="GO:0050660">
    <property type="term" value="F:flavin adenine dinucleotide binding"/>
    <property type="evidence" value="ECO:0007669"/>
    <property type="project" value="InterPro"/>
</dbReference>
<evidence type="ECO:0000256" key="2">
    <source>
        <dbReference type="ARBA" id="ARBA00009347"/>
    </source>
</evidence>
<dbReference type="InterPro" id="IPR013786">
    <property type="entry name" value="AcylCoA_DH/ox_N"/>
</dbReference>
<dbReference type="EMBL" id="RBZP01000020">
    <property type="protein sequence ID" value="RKQ29987.1"/>
    <property type="molecule type" value="Genomic_DNA"/>
</dbReference>
<dbReference type="SUPFAM" id="SSF47203">
    <property type="entry name" value="Acyl-CoA dehydrogenase C-terminal domain-like"/>
    <property type="match status" value="1"/>
</dbReference>
<dbReference type="InterPro" id="IPR037069">
    <property type="entry name" value="AcylCoA_DH/ox_N_sf"/>
</dbReference>
<evidence type="ECO:0000256" key="5">
    <source>
        <dbReference type="ARBA" id="ARBA00023002"/>
    </source>
</evidence>
<dbReference type="AlphaFoldDB" id="A0A494ZV35"/>
<gene>
    <name evidence="8" type="ORF">D8M06_16585</name>
</gene>